<proteinExistence type="predicted"/>
<reference evidence="1" key="1">
    <citation type="journal article" date="2021" name="Proc. Natl. Acad. Sci. U.S.A.">
        <title>A Catalog of Tens of Thousands of Viruses from Human Metagenomes Reveals Hidden Associations with Chronic Diseases.</title>
        <authorList>
            <person name="Tisza M.J."/>
            <person name="Buck C.B."/>
        </authorList>
    </citation>
    <scope>NUCLEOTIDE SEQUENCE</scope>
    <source>
        <strain evidence="1">CtEQ64</strain>
    </source>
</reference>
<organism evidence="1">
    <name type="scientific">virus sp. ctEQ64</name>
    <dbReference type="NCBI Taxonomy" id="2825809"/>
    <lineage>
        <taxon>Viruses</taxon>
    </lineage>
</organism>
<protein>
    <submittedName>
        <fullName evidence="1">Uncharacterized protein</fullName>
    </submittedName>
</protein>
<dbReference type="EMBL" id="BK059112">
    <property type="protein sequence ID" value="DAE31864.1"/>
    <property type="molecule type" value="Genomic_DNA"/>
</dbReference>
<accession>A0A8S5RKE8</accession>
<name>A0A8S5RKE8_9VIRU</name>
<sequence length="69" mass="8065">MDNALEIITKNFEDIITSDKGHCTRVIASKDNKTWYFDIYQDMVLVFDGINEQIELNTEDELKNYIADC</sequence>
<evidence type="ECO:0000313" key="1">
    <source>
        <dbReference type="EMBL" id="DAE31864.1"/>
    </source>
</evidence>